<keyword evidence="2" id="KW-0472">Membrane</keyword>
<gene>
    <name evidence="3" type="ORF">HGRIS_006004</name>
</gene>
<feature type="region of interest" description="Disordered" evidence="1">
    <location>
        <begin position="132"/>
        <end position="179"/>
    </location>
</feature>
<protein>
    <recommendedName>
        <fullName evidence="5">GtrA-like protein domain-containing protein</fullName>
    </recommendedName>
</protein>
<dbReference type="EMBL" id="JASNQZ010000001">
    <property type="protein sequence ID" value="KAL0961012.1"/>
    <property type="molecule type" value="Genomic_DNA"/>
</dbReference>
<feature type="transmembrane region" description="Helical" evidence="2">
    <location>
        <begin position="68"/>
        <end position="88"/>
    </location>
</feature>
<accession>A0ABR3JZE8</accession>
<evidence type="ECO:0000313" key="3">
    <source>
        <dbReference type="EMBL" id="KAL0961012.1"/>
    </source>
</evidence>
<evidence type="ECO:0008006" key="5">
    <source>
        <dbReference type="Google" id="ProtNLM"/>
    </source>
</evidence>
<keyword evidence="4" id="KW-1185">Reference proteome</keyword>
<proteinExistence type="predicted"/>
<evidence type="ECO:0000256" key="1">
    <source>
        <dbReference type="SAM" id="MobiDB-lite"/>
    </source>
</evidence>
<keyword evidence="2" id="KW-1133">Transmembrane helix</keyword>
<evidence type="ECO:0000256" key="2">
    <source>
        <dbReference type="SAM" id="Phobius"/>
    </source>
</evidence>
<evidence type="ECO:0000313" key="4">
    <source>
        <dbReference type="Proteomes" id="UP001556367"/>
    </source>
</evidence>
<organism evidence="3 4">
    <name type="scientific">Hohenbuehelia grisea</name>
    <dbReference type="NCBI Taxonomy" id="104357"/>
    <lineage>
        <taxon>Eukaryota</taxon>
        <taxon>Fungi</taxon>
        <taxon>Dikarya</taxon>
        <taxon>Basidiomycota</taxon>
        <taxon>Agaricomycotina</taxon>
        <taxon>Agaricomycetes</taxon>
        <taxon>Agaricomycetidae</taxon>
        <taxon>Agaricales</taxon>
        <taxon>Pleurotineae</taxon>
        <taxon>Pleurotaceae</taxon>
        <taxon>Hohenbuehelia</taxon>
    </lineage>
</organism>
<feature type="transmembrane region" description="Helical" evidence="2">
    <location>
        <begin position="6"/>
        <end position="31"/>
    </location>
</feature>
<sequence length="179" mass="19885">MTSRPYIVIAAVAPLVYDTISFVGISWSLLLNSLLKPDDASWRTIFSASITGKYLPPYSRGFLRSCQLYFLVGLSTNLIILISFYAARNSPLELAFVPMNVAVTNIVNCNVFRKGKLARFRESELSTLAFSENSNSVAPSPAGRRRPAEEPATEMEIRRRDEQPAVETADGEAYQNTPE</sequence>
<reference evidence="4" key="1">
    <citation type="submission" date="2024-06" db="EMBL/GenBank/DDBJ databases">
        <title>Multi-omics analyses provide insights into the biosynthesis of the anticancer antibiotic pleurotin in Hohenbuehelia grisea.</title>
        <authorList>
            <person name="Weaver J.A."/>
            <person name="Alberti F."/>
        </authorList>
    </citation>
    <scope>NUCLEOTIDE SEQUENCE [LARGE SCALE GENOMIC DNA]</scope>
    <source>
        <strain evidence="4">T-177</strain>
    </source>
</reference>
<keyword evidence="2" id="KW-0812">Transmembrane</keyword>
<name>A0ABR3JZE8_9AGAR</name>
<comment type="caution">
    <text evidence="3">The sequence shown here is derived from an EMBL/GenBank/DDBJ whole genome shotgun (WGS) entry which is preliminary data.</text>
</comment>
<dbReference type="Proteomes" id="UP001556367">
    <property type="component" value="Unassembled WGS sequence"/>
</dbReference>